<name>A0ACC2N0M8_PERAE</name>
<dbReference type="Proteomes" id="UP001234297">
    <property type="component" value="Chromosome 1"/>
</dbReference>
<gene>
    <name evidence="1" type="ORF">MRB53_003977</name>
</gene>
<evidence type="ECO:0000313" key="2">
    <source>
        <dbReference type="Proteomes" id="UP001234297"/>
    </source>
</evidence>
<organism evidence="1 2">
    <name type="scientific">Persea americana</name>
    <name type="common">Avocado</name>
    <dbReference type="NCBI Taxonomy" id="3435"/>
    <lineage>
        <taxon>Eukaryota</taxon>
        <taxon>Viridiplantae</taxon>
        <taxon>Streptophyta</taxon>
        <taxon>Embryophyta</taxon>
        <taxon>Tracheophyta</taxon>
        <taxon>Spermatophyta</taxon>
        <taxon>Magnoliopsida</taxon>
        <taxon>Magnoliidae</taxon>
        <taxon>Laurales</taxon>
        <taxon>Lauraceae</taxon>
        <taxon>Persea</taxon>
    </lineage>
</organism>
<dbReference type="EMBL" id="CM056809">
    <property type="protein sequence ID" value="KAJ8650954.1"/>
    <property type="molecule type" value="Genomic_DNA"/>
</dbReference>
<comment type="caution">
    <text evidence="1">The sequence shown here is derived from an EMBL/GenBank/DDBJ whole genome shotgun (WGS) entry which is preliminary data.</text>
</comment>
<sequence>MKKGKGNALIPFFSPICVIHLSSASTNISPAILLNCGVPSSSVVEGSVGLEKGQGQLLLGAGLVEEYQGRKGQGRWNCLCLVQRIRGRGSQTLGRAPDQG</sequence>
<protein>
    <submittedName>
        <fullName evidence="1">Uncharacterized protein</fullName>
    </submittedName>
</protein>
<proteinExistence type="predicted"/>
<accession>A0ACC2N0M8</accession>
<keyword evidence="2" id="KW-1185">Reference proteome</keyword>
<reference evidence="1 2" key="1">
    <citation type="journal article" date="2022" name="Hortic Res">
        <title>A haplotype resolved chromosomal level avocado genome allows analysis of novel avocado genes.</title>
        <authorList>
            <person name="Nath O."/>
            <person name="Fletcher S.J."/>
            <person name="Hayward A."/>
            <person name="Shaw L.M."/>
            <person name="Masouleh A.K."/>
            <person name="Furtado A."/>
            <person name="Henry R.J."/>
            <person name="Mitter N."/>
        </authorList>
    </citation>
    <scope>NUCLEOTIDE SEQUENCE [LARGE SCALE GENOMIC DNA]</scope>
    <source>
        <strain evidence="2">cv. Hass</strain>
    </source>
</reference>
<evidence type="ECO:0000313" key="1">
    <source>
        <dbReference type="EMBL" id="KAJ8650954.1"/>
    </source>
</evidence>